<keyword evidence="3" id="KW-1185">Reference proteome</keyword>
<sequence length="285" mass="31148">MAQSRTTAVAAVETPQIRNITTADVWDALRHGFDDFWEHPSHYAFAGVIYPIVMVVAAVWVSGQNILPLLYPLATGFALLGPFVALIFYEISRRQEQHMDTSWRYGFEALRSPNLPQIATVGIILGALFVTWLVTAQVLFTGLFGSETPASLTGLFYEILTTGEGWTLIIFGNLIGFLFATLVLFISVVSFPLLLDRQIDARTAIETSLKASLTNTMPVLLWGLIVALLLALGMATAFVGLVIVMPVLGHATWHIYRKMIVPQAGRVARTRGSRAARSASSAKPA</sequence>
<evidence type="ECO:0000256" key="1">
    <source>
        <dbReference type="SAM" id="Phobius"/>
    </source>
</evidence>
<proteinExistence type="predicted"/>
<reference evidence="3" key="1">
    <citation type="journal article" date="2019" name="Int. J. Syst. Evol. Microbiol.">
        <title>The Global Catalogue of Microorganisms (GCM) 10K type strain sequencing project: providing services to taxonomists for standard genome sequencing and annotation.</title>
        <authorList>
            <consortium name="The Broad Institute Genomics Platform"/>
            <consortium name="The Broad Institute Genome Sequencing Center for Infectious Disease"/>
            <person name="Wu L."/>
            <person name="Ma J."/>
        </authorList>
    </citation>
    <scope>NUCLEOTIDE SEQUENCE [LARGE SCALE GENOMIC DNA]</scope>
    <source>
        <strain evidence="3">NBRC 112416</strain>
    </source>
</reference>
<feature type="transmembrane region" description="Helical" evidence="1">
    <location>
        <begin position="43"/>
        <end position="63"/>
    </location>
</feature>
<dbReference type="InterPro" id="IPR018692">
    <property type="entry name" value="DUF2189"/>
</dbReference>
<evidence type="ECO:0008006" key="4">
    <source>
        <dbReference type="Google" id="ProtNLM"/>
    </source>
</evidence>
<accession>A0ABQ5W957</accession>
<dbReference type="RefSeq" id="WP_284341786.1">
    <property type="nucleotide sequence ID" value="NZ_BSNS01000020.1"/>
</dbReference>
<organism evidence="2 3">
    <name type="scientific">Devosia nitrariae</name>
    <dbReference type="NCBI Taxonomy" id="2071872"/>
    <lineage>
        <taxon>Bacteria</taxon>
        <taxon>Pseudomonadati</taxon>
        <taxon>Pseudomonadota</taxon>
        <taxon>Alphaproteobacteria</taxon>
        <taxon>Hyphomicrobiales</taxon>
        <taxon>Devosiaceae</taxon>
        <taxon>Devosia</taxon>
    </lineage>
</organism>
<name>A0ABQ5W957_9HYPH</name>
<evidence type="ECO:0000313" key="2">
    <source>
        <dbReference type="EMBL" id="GLQ56374.1"/>
    </source>
</evidence>
<dbReference type="Pfam" id="PF09955">
    <property type="entry name" value="DUF2189"/>
    <property type="match status" value="1"/>
</dbReference>
<keyword evidence="1" id="KW-1133">Transmembrane helix</keyword>
<feature type="transmembrane region" description="Helical" evidence="1">
    <location>
        <begin position="69"/>
        <end position="89"/>
    </location>
</feature>
<evidence type="ECO:0000313" key="3">
    <source>
        <dbReference type="Proteomes" id="UP001156691"/>
    </source>
</evidence>
<dbReference type="EMBL" id="BSNS01000020">
    <property type="protein sequence ID" value="GLQ56374.1"/>
    <property type="molecule type" value="Genomic_DNA"/>
</dbReference>
<comment type="caution">
    <text evidence="2">The sequence shown here is derived from an EMBL/GenBank/DDBJ whole genome shotgun (WGS) entry which is preliminary data.</text>
</comment>
<keyword evidence="1" id="KW-0472">Membrane</keyword>
<keyword evidence="1" id="KW-0812">Transmembrane</keyword>
<feature type="transmembrane region" description="Helical" evidence="1">
    <location>
        <begin position="165"/>
        <end position="195"/>
    </location>
</feature>
<feature type="transmembrane region" description="Helical" evidence="1">
    <location>
        <begin position="118"/>
        <end position="145"/>
    </location>
</feature>
<protein>
    <recommendedName>
        <fullName evidence="4">DUF2189 domain-containing protein</fullName>
    </recommendedName>
</protein>
<feature type="transmembrane region" description="Helical" evidence="1">
    <location>
        <begin position="219"/>
        <end position="248"/>
    </location>
</feature>
<dbReference type="Proteomes" id="UP001156691">
    <property type="component" value="Unassembled WGS sequence"/>
</dbReference>
<gene>
    <name evidence="2" type="ORF">GCM10010862_36330</name>
</gene>